<dbReference type="SUPFAM" id="SSF102735">
    <property type="entry name" value="Trigger factor ribosome-binding domain"/>
    <property type="match status" value="1"/>
</dbReference>
<keyword evidence="9 11" id="KW-0131">Cell cycle</keyword>
<dbReference type="InterPro" id="IPR001179">
    <property type="entry name" value="PPIase_FKBP_dom"/>
</dbReference>
<evidence type="ECO:0000256" key="13">
    <source>
        <dbReference type="RuleBase" id="RU003914"/>
    </source>
</evidence>
<dbReference type="Gene3D" id="3.10.50.40">
    <property type="match status" value="1"/>
</dbReference>
<dbReference type="GO" id="GO:0015031">
    <property type="term" value="P:protein transport"/>
    <property type="evidence" value="ECO:0007669"/>
    <property type="project" value="UniProtKB-UniRule"/>
</dbReference>
<comment type="catalytic activity">
    <reaction evidence="1 11 12">
        <text>[protein]-peptidylproline (omega=180) = [protein]-peptidylproline (omega=0)</text>
        <dbReference type="Rhea" id="RHEA:16237"/>
        <dbReference type="Rhea" id="RHEA-COMP:10747"/>
        <dbReference type="Rhea" id="RHEA-COMP:10748"/>
        <dbReference type="ChEBI" id="CHEBI:83833"/>
        <dbReference type="ChEBI" id="CHEBI:83834"/>
        <dbReference type="EC" id="5.2.1.8"/>
    </reaction>
</comment>
<accession>A0A0S2TEG5</accession>
<dbReference type="NCBIfam" id="TIGR00115">
    <property type="entry name" value="tig"/>
    <property type="match status" value="1"/>
</dbReference>
<dbReference type="InterPro" id="IPR046357">
    <property type="entry name" value="PPIase_dom_sf"/>
</dbReference>
<evidence type="ECO:0000256" key="5">
    <source>
        <dbReference type="ARBA" id="ARBA00022618"/>
    </source>
</evidence>
<dbReference type="GO" id="GO:0043335">
    <property type="term" value="P:protein unfolding"/>
    <property type="evidence" value="ECO:0007669"/>
    <property type="project" value="TreeGrafter"/>
</dbReference>
<dbReference type="InterPro" id="IPR036611">
    <property type="entry name" value="Trigger_fac_ribosome-bd_sf"/>
</dbReference>
<evidence type="ECO:0000256" key="3">
    <source>
        <dbReference type="ARBA" id="ARBA00013194"/>
    </source>
</evidence>
<evidence type="ECO:0000313" key="15">
    <source>
        <dbReference type="EMBL" id="ALP53530.1"/>
    </source>
</evidence>
<dbReference type="FunFam" id="3.10.50.40:FF:000001">
    <property type="entry name" value="Trigger factor"/>
    <property type="match status" value="1"/>
</dbReference>
<keyword evidence="16" id="KW-1185">Reference proteome</keyword>
<comment type="domain">
    <text evidence="11">Consists of 3 domains; the N-terminus binds the ribosome, the middle domain has PPIase activity, while the C-terminus has intrinsic chaperone activity on its own.</text>
</comment>
<dbReference type="Pfam" id="PF00254">
    <property type="entry name" value="FKBP_C"/>
    <property type="match status" value="1"/>
</dbReference>
<organism evidence="15 16">
    <name type="scientific">Candidatus Tenderia electrophaga</name>
    <dbReference type="NCBI Taxonomy" id="1748243"/>
    <lineage>
        <taxon>Bacteria</taxon>
        <taxon>Pseudomonadati</taxon>
        <taxon>Pseudomonadota</taxon>
        <taxon>Gammaproteobacteria</taxon>
        <taxon>Candidatus Tenderiales</taxon>
        <taxon>Candidatus Tenderiaceae</taxon>
        <taxon>Candidatus Tenderia</taxon>
    </lineage>
</organism>
<dbReference type="Pfam" id="PF05698">
    <property type="entry name" value="Trigger_C"/>
    <property type="match status" value="1"/>
</dbReference>
<keyword evidence="5 11" id="KW-0132">Cell division</keyword>
<dbReference type="Gene3D" id="3.30.70.1050">
    <property type="entry name" value="Trigger factor ribosome-binding domain"/>
    <property type="match status" value="1"/>
</dbReference>
<protein>
    <recommendedName>
        <fullName evidence="4 11">Trigger factor</fullName>
        <shortName evidence="11">TF</shortName>
        <ecNumber evidence="3 11">5.2.1.8</ecNumber>
    </recommendedName>
    <alternativeName>
        <fullName evidence="10 11">PPIase</fullName>
    </alternativeName>
</protein>
<dbReference type="SUPFAM" id="SSF54534">
    <property type="entry name" value="FKBP-like"/>
    <property type="match status" value="1"/>
</dbReference>
<dbReference type="GO" id="GO:0043022">
    <property type="term" value="F:ribosome binding"/>
    <property type="evidence" value="ECO:0007669"/>
    <property type="project" value="TreeGrafter"/>
</dbReference>
<dbReference type="HAMAP" id="MF_00303">
    <property type="entry name" value="Trigger_factor_Tig"/>
    <property type="match status" value="1"/>
</dbReference>
<evidence type="ECO:0000256" key="10">
    <source>
        <dbReference type="ARBA" id="ARBA00029986"/>
    </source>
</evidence>
<dbReference type="GO" id="GO:0051083">
    <property type="term" value="P:'de novo' cotranslational protein folding"/>
    <property type="evidence" value="ECO:0007669"/>
    <property type="project" value="TreeGrafter"/>
</dbReference>
<name>A0A0S2TEG5_9GAMM</name>
<evidence type="ECO:0000256" key="7">
    <source>
        <dbReference type="ARBA" id="ARBA00023186"/>
    </source>
</evidence>
<dbReference type="KEGG" id="tee:Tel_10470"/>
<dbReference type="GO" id="GO:0044183">
    <property type="term" value="F:protein folding chaperone"/>
    <property type="evidence" value="ECO:0007669"/>
    <property type="project" value="TreeGrafter"/>
</dbReference>
<dbReference type="PANTHER" id="PTHR30560">
    <property type="entry name" value="TRIGGER FACTOR CHAPERONE AND PEPTIDYL-PROLYL CIS/TRANS ISOMERASE"/>
    <property type="match status" value="1"/>
</dbReference>
<gene>
    <name evidence="11" type="primary">tig</name>
    <name evidence="15" type="ORF">Tel_10470</name>
</gene>
<dbReference type="GO" id="GO:0003755">
    <property type="term" value="F:peptidyl-prolyl cis-trans isomerase activity"/>
    <property type="evidence" value="ECO:0007669"/>
    <property type="project" value="UniProtKB-UniRule"/>
</dbReference>
<evidence type="ECO:0000256" key="11">
    <source>
        <dbReference type="HAMAP-Rule" id="MF_00303"/>
    </source>
</evidence>
<dbReference type="EC" id="5.2.1.8" evidence="3 11"/>
<feature type="domain" description="PPIase FKBP-type" evidence="14">
    <location>
        <begin position="160"/>
        <end position="240"/>
    </location>
</feature>
<evidence type="ECO:0000256" key="12">
    <source>
        <dbReference type="PROSITE-ProRule" id="PRU00277"/>
    </source>
</evidence>
<dbReference type="GO" id="GO:0051301">
    <property type="term" value="P:cell division"/>
    <property type="evidence" value="ECO:0007669"/>
    <property type="project" value="UniProtKB-KW"/>
</dbReference>
<dbReference type="InterPro" id="IPR027304">
    <property type="entry name" value="Trigger_fact/SurA_dom_sf"/>
</dbReference>
<comment type="subcellular location">
    <subcellularLocation>
        <location evidence="11">Cytoplasm</location>
    </subcellularLocation>
    <text evidence="11">About half TF is bound to the ribosome near the polypeptide exit tunnel while the other half is free in the cytoplasm.</text>
</comment>
<dbReference type="Gene3D" id="1.10.3120.10">
    <property type="entry name" value="Trigger factor, C-terminal domain"/>
    <property type="match status" value="1"/>
</dbReference>
<dbReference type="Pfam" id="PF05697">
    <property type="entry name" value="Trigger_N"/>
    <property type="match status" value="1"/>
</dbReference>
<evidence type="ECO:0000256" key="1">
    <source>
        <dbReference type="ARBA" id="ARBA00000971"/>
    </source>
</evidence>
<dbReference type="InterPro" id="IPR008881">
    <property type="entry name" value="Trigger_fac_ribosome-bd_bac"/>
</dbReference>
<dbReference type="InterPro" id="IPR008880">
    <property type="entry name" value="Trigger_fac_C"/>
</dbReference>
<dbReference type="AlphaFoldDB" id="A0A0S2TEG5"/>
<dbReference type="EMBL" id="CP013099">
    <property type="protein sequence ID" value="ALP53530.1"/>
    <property type="molecule type" value="Genomic_DNA"/>
</dbReference>
<evidence type="ECO:0000256" key="9">
    <source>
        <dbReference type="ARBA" id="ARBA00023306"/>
    </source>
</evidence>
<evidence type="ECO:0000256" key="6">
    <source>
        <dbReference type="ARBA" id="ARBA00023110"/>
    </source>
</evidence>
<proteinExistence type="inferred from homology"/>
<keyword evidence="6 11" id="KW-0697">Rotamase</keyword>
<keyword evidence="7 11" id="KW-0143">Chaperone</keyword>
<dbReference type="STRING" id="1748243.Tel_10470"/>
<dbReference type="InterPro" id="IPR005215">
    <property type="entry name" value="Trig_fac"/>
</dbReference>
<dbReference type="PIRSF" id="PIRSF003095">
    <property type="entry name" value="Trigger_factor"/>
    <property type="match status" value="1"/>
</dbReference>
<dbReference type="InterPro" id="IPR037041">
    <property type="entry name" value="Trigger_fac_C_sf"/>
</dbReference>
<evidence type="ECO:0000256" key="8">
    <source>
        <dbReference type="ARBA" id="ARBA00023235"/>
    </source>
</evidence>
<dbReference type="Proteomes" id="UP000055136">
    <property type="component" value="Chromosome"/>
</dbReference>
<dbReference type="PROSITE" id="PS50059">
    <property type="entry name" value="FKBP_PPIASE"/>
    <property type="match status" value="1"/>
</dbReference>
<keyword evidence="8 11" id="KW-0413">Isomerase</keyword>
<keyword evidence="11" id="KW-0963">Cytoplasm</keyword>
<dbReference type="SUPFAM" id="SSF109998">
    <property type="entry name" value="Triger factor/SurA peptide-binding domain-like"/>
    <property type="match status" value="1"/>
</dbReference>
<evidence type="ECO:0000256" key="4">
    <source>
        <dbReference type="ARBA" id="ARBA00016902"/>
    </source>
</evidence>
<sequence length="432" mass="48282">MQVSVTSNQGLERKLTVEVPADKIEQEVQQRLKGMAGRVRIDGFRPGKVPFSVIRKRFGAQVREEVKSELVRSSFYEAIQQENLRPAGTPQIETDASAENKLAFTATFEVYPEVKVDVPADLVVEKPVVEVTDADVDRMLEKLRKQRAGWEDVDRAAAEGDQLVIDFVGKIDGEAFEGGTAEDYTLELGSKRFIEGFEDQLIGAKAGDSKEVSVSFPENYQSEALAGKPAVFDVSVKAVKGPKLPELDDPEFLQALGTNEGGVETLRQEVRQSMERELKQKIEAKVKEQLLDKMLDANPIDLPAALVEDEIRQMANQARQSMGMQGDQEVSDEIREALGDRARRRVGLGLLVGELIREKGFKADAENVRTRIEEMAQSYEDPQAVLNWYYQDKSRLSGVEALVLEDQVVDWLLSEVKTEDVTKSFDDIMEAQ</sequence>
<dbReference type="PANTHER" id="PTHR30560:SF3">
    <property type="entry name" value="TRIGGER FACTOR-LIKE PROTEIN TIG, CHLOROPLASTIC"/>
    <property type="match status" value="1"/>
</dbReference>
<evidence type="ECO:0000313" key="16">
    <source>
        <dbReference type="Proteomes" id="UP000055136"/>
    </source>
</evidence>
<reference evidence="15" key="1">
    <citation type="submission" date="2015-10" db="EMBL/GenBank/DDBJ databases">
        <title>Description of Candidatus Tenderia electrophaga gen. nov, sp. nov., an Uncultivated Electroautotroph from a Biocathode Enrichment.</title>
        <authorList>
            <person name="Eddie B.J."/>
            <person name="Malanoski A.P."/>
            <person name="Wang Z."/>
            <person name="Hall R.J."/>
            <person name="Oh S.D."/>
            <person name="Heiner C."/>
            <person name="Lin B."/>
            <person name="Strycharz-Glaven S.M."/>
        </authorList>
    </citation>
    <scope>NUCLEOTIDE SEQUENCE [LARGE SCALE GENOMIC DNA]</scope>
    <source>
        <strain evidence="15">NRL1</strain>
    </source>
</reference>
<evidence type="ECO:0000256" key="2">
    <source>
        <dbReference type="ARBA" id="ARBA00005464"/>
    </source>
</evidence>
<evidence type="ECO:0000259" key="14">
    <source>
        <dbReference type="PROSITE" id="PS50059"/>
    </source>
</evidence>
<dbReference type="GO" id="GO:0005737">
    <property type="term" value="C:cytoplasm"/>
    <property type="evidence" value="ECO:0007669"/>
    <property type="project" value="UniProtKB-SubCell"/>
</dbReference>
<comment type="function">
    <text evidence="11">Involved in protein export. Acts as a chaperone by maintaining the newly synthesized protein in an open conformation. Functions as a peptidyl-prolyl cis-trans isomerase.</text>
</comment>
<comment type="similarity">
    <text evidence="2 11 13">Belongs to the FKBP-type PPIase family. Tig subfamily.</text>
</comment>